<dbReference type="RefSeq" id="WP_170296584.1">
    <property type="nucleotide sequence ID" value="NZ_BKZW01000006.1"/>
</dbReference>
<keyword evidence="2" id="KW-1185">Reference proteome</keyword>
<evidence type="ECO:0000313" key="1">
    <source>
        <dbReference type="EMBL" id="GER92201.1"/>
    </source>
</evidence>
<comment type="caution">
    <text evidence="1">The sequence shown here is derived from an EMBL/GenBank/DDBJ whole genome shotgun (WGS) entry which is preliminary data.</text>
</comment>
<dbReference type="Proteomes" id="UP000326912">
    <property type="component" value="Unassembled WGS sequence"/>
</dbReference>
<organism evidence="1 2">
    <name type="scientific">Dictyobacter vulcani</name>
    <dbReference type="NCBI Taxonomy" id="2607529"/>
    <lineage>
        <taxon>Bacteria</taxon>
        <taxon>Bacillati</taxon>
        <taxon>Chloroflexota</taxon>
        <taxon>Ktedonobacteria</taxon>
        <taxon>Ktedonobacterales</taxon>
        <taxon>Dictyobacteraceae</taxon>
        <taxon>Dictyobacter</taxon>
    </lineage>
</organism>
<reference evidence="1 2" key="1">
    <citation type="submission" date="2019-10" db="EMBL/GenBank/DDBJ databases">
        <title>Dictyobacter vulcani sp. nov., within the class Ktedonobacteria, isolated from soil of volcanic Mt. Zao.</title>
        <authorList>
            <person name="Zheng Y."/>
            <person name="Wang C.M."/>
            <person name="Sakai Y."/>
            <person name="Abe K."/>
            <person name="Yokota A."/>
            <person name="Yabe S."/>
        </authorList>
    </citation>
    <scope>NUCLEOTIDE SEQUENCE [LARGE SCALE GENOMIC DNA]</scope>
    <source>
        <strain evidence="1 2">W12</strain>
    </source>
</reference>
<evidence type="ECO:0000313" key="2">
    <source>
        <dbReference type="Proteomes" id="UP000326912"/>
    </source>
</evidence>
<sequence>MGRTTHYSSIDRLLASYRGLAHCAPDQIRCPLYIYAGSDDQRITKPLLEKQEEIDAQGITLRIFDHLDHAQEISEINVVYPSAEIFLRKTSQE</sequence>
<name>A0A5J4L0A9_9CHLR</name>
<protein>
    <recommendedName>
        <fullName evidence="3">Serine aminopeptidase S33 domain-containing protein</fullName>
    </recommendedName>
</protein>
<dbReference type="AlphaFoldDB" id="A0A5J4L0A9"/>
<accession>A0A5J4L0A9</accession>
<proteinExistence type="predicted"/>
<gene>
    <name evidence="1" type="ORF">KDW_63630</name>
</gene>
<evidence type="ECO:0008006" key="3">
    <source>
        <dbReference type="Google" id="ProtNLM"/>
    </source>
</evidence>
<dbReference type="EMBL" id="BKZW01000006">
    <property type="protein sequence ID" value="GER92201.1"/>
    <property type="molecule type" value="Genomic_DNA"/>
</dbReference>